<proteinExistence type="predicted"/>
<sequence>MSGGRKVSKTLSLSNVHAVIDGQVKLASEPSCDLHESFDDALHTLVNATQRPKTEADICSLCSLIMNLMKMCGDDVDGKSMARWTSFTLSIIHRRYHLRAPEAREEKLKAGEDASIATGDGERLFFYVTVVTMLKYSMLAQKLNDKSGVKGEKGRENMINNALECLFCVAPHAGGSRDICALIEFGIYDILYEMVQDRNDQFSPLRSLSTSELTGWALRHTTKLFKEEEKNSYHLIEELISLAAKTLDSDFAIVTKDVKSKEEEEQKIMSTLNTFLPHHDRGRQSGKKRRRDGGEKPKMTDRNLVQCISELLIWSKTEAASTDDGVFSVAFDDLLQRSKSPEEVLAMRGTEDRERHKSTIKSSLHKMQAIARRQRKVLNTHARSKGYMLSDLYVLDSQSISLGMIKRGKAGDLSRLTALAGKSGGTQVLEMINMRNTDPSKAVPMESLRQMKRDWVPLDGENEDEVRAIKLKLQEAMVWSTLKRLRKSQYSSPSTSSAIASLDQSKLNHAASVLMGAAMGSWVDEKEDPSNAGKSKPQPTTGDDAEDTSNGKEHRVYIKDRLVDVGSFDLCMKNLNDVFTSPVEEASVSTDAAATTKDVLNLIDRHILDGDVLVLFTSADLQLPDYSLSDIQKRGCSIHCHKADDLTARLEREGAQTGDVTVSLMWDTGDDLDLHIVMPSGEEITYCNKRSICGLGCLDVDMNAGGATSTEPVENVFLGKPDECIEAPKGKYKVIVQNYAYHASKSGTPVEWRVTVRMNGGVREYAGKCVGTGAGSNSIACEFDYAGRTIPFEKELENKSAFGTANLVSVTASTGQTLESLCQLMTAAEEHGELGRVRDLVADEDGSEGNTEDGGEEETEEEKDEGANDNAMDVEKDESEAGGEGSSESAVAARPLVAAHGTLEVTSRDRLHTVLCKLPKRFHDEVKRCLGGGETLVDMCAADVARRMLKDNVRLSDLRSSGYPPEVVEKVSSIMRKGAVGPAV</sequence>
<feature type="region of interest" description="Disordered" evidence="1">
    <location>
        <begin position="834"/>
        <end position="890"/>
    </location>
</feature>
<accession>A0A7S4NG04</accession>
<evidence type="ECO:0000313" key="2">
    <source>
        <dbReference type="EMBL" id="CAE2284611.1"/>
    </source>
</evidence>
<feature type="region of interest" description="Disordered" evidence="1">
    <location>
        <begin position="274"/>
        <end position="300"/>
    </location>
</feature>
<gene>
    <name evidence="2" type="ORF">OAUR00152_LOCUS39637</name>
</gene>
<feature type="region of interest" description="Disordered" evidence="1">
    <location>
        <begin position="523"/>
        <end position="553"/>
    </location>
</feature>
<feature type="compositionally biased region" description="Acidic residues" evidence="1">
    <location>
        <begin position="842"/>
        <end position="864"/>
    </location>
</feature>
<dbReference type="AlphaFoldDB" id="A0A7S4NG04"/>
<reference evidence="2" key="1">
    <citation type="submission" date="2021-01" db="EMBL/GenBank/DDBJ databases">
        <authorList>
            <person name="Corre E."/>
            <person name="Pelletier E."/>
            <person name="Niang G."/>
            <person name="Scheremetjew M."/>
            <person name="Finn R."/>
            <person name="Kale V."/>
            <person name="Holt S."/>
            <person name="Cochrane G."/>
            <person name="Meng A."/>
            <person name="Brown T."/>
            <person name="Cohen L."/>
        </authorList>
    </citation>
    <scope>NUCLEOTIDE SEQUENCE</scope>
    <source>
        <strain evidence="2">Isolate 1302-5</strain>
    </source>
</reference>
<name>A0A7S4NG04_9STRA</name>
<protein>
    <submittedName>
        <fullName evidence="2">Uncharacterized protein</fullName>
    </submittedName>
</protein>
<dbReference type="EMBL" id="HBKQ01058006">
    <property type="protein sequence ID" value="CAE2284611.1"/>
    <property type="molecule type" value="Transcribed_RNA"/>
</dbReference>
<evidence type="ECO:0000256" key="1">
    <source>
        <dbReference type="SAM" id="MobiDB-lite"/>
    </source>
</evidence>
<organism evidence="2">
    <name type="scientific">Odontella aurita</name>
    <dbReference type="NCBI Taxonomy" id="265563"/>
    <lineage>
        <taxon>Eukaryota</taxon>
        <taxon>Sar</taxon>
        <taxon>Stramenopiles</taxon>
        <taxon>Ochrophyta</taxon>
        <taxon>Bacillariophyta</taxon>
        <taxon>Mediophyceae</taxon>
        <taxon>Biddulphiophycidae</taxon>
        <taxon>Eupodiscales</taxon>
        <taxon>Odontellaceae</taxon>
        <taxon>Odontella</taxon>
    </lineage>
</organism>